<dbReference type="InterPro" id="IPR036565">
    <property type="entry name" value="Mur-like_cat_sf"/>
</dbReference>
<reference evidence="2" key="1">
    <citation type="submission" date="2013-12" db="EMBL/GenBank/DDBJ databases">
        <title>A Varibaculum cambriense genome reconstructed from a premature infant gut community with otherwise low bacterial novelty that shifts toward anaerobic metabolism during the third week of life.</title>
        <authorList>
            <person name="Brown C.T."/>
            <person name="Sharon I."/>
            <person name="Thomas B.C."/>
            <person name="Castelle C.J."/>
            <person name="Morowitz M.J."/>
            <person name="Banfield J.F."/>
        </authorList>
    </citation>
    <scope>NUCLEOTIDE SEQUENCE</scope>
</reference>
<proteinExistence type="predicted"/>
<feature type="non-terminal residue" evidence="2">
    <location>
        <position position="86"/>
    </location>
</feature>
<feature type="domain" description="Mur ligase central" evidence="1">
    <location>
        <begin position="2"/>
        <end position="83"/>
    </location>
</feature>
<gene>
    <name evidence="2" type="ORF">Q604_UNBC17153G0001</name>
</gene>
<dbReference type="PANTHER" id="PTHR23135">
    <property type="entry name" value="MUR LIGASE FAMILY MEMBER"/>
    <property type="match status" value="1"/>
</dbReference>
<sequence length="86" mass="9904">SLGLFERMATAVDNGRTHLIMEVSSQAYLKKRVYGLTFDVGVFLNISPDHIGPIEHPTFEDYFYHKRLLMENSQAVVVNSEMDHFE</sequence>
<dbReference type="PANTHER" id="PTHR23135:SF4">
    <property type="entry name" value="UDP-N-ACETYLMURAMOYL-L-ALANYL-D-GLUTAMATE--2,6-DIAMINOPIMELATE LIGASE MURE HOMOLOG, CHLOROPLASTIC"/>
    <property type="match status" value="1"/>
</dbReference>
<dbReference type="GO" id="GO:0005524">
    <property type="term" value="F:ATP binding"/>
    <property type="evidence" value="ECO:0007669"/>
    <property type="project" value="InterPro"/>
</dbReference>
<dbReference type="SUPFAM" id="SSF53623">
    <property type="entry name" value="MurD-like peptide ligases, catalytic domain"/>
    <property type="match status" value="1"/>
</dbReference>
<dbReference type="Pfam" id="PF08245">
    <property type="entry name" value="Mur_ligase_M"/>
    <property type="match status" value="1"/>
</dbReference>
<dbReference type="Gene3D" id="3.40.1190.10">
    <property type="entry name" value="Mur-like, catalytic domain"/>
    <property type="match status" value="1"/>
</dbReference>
<comment type="caution">
    <text evidence="2">The sequence shown here is derived from an EMBL/GenBank/DDBJ whole genome shotgun (WGS) entry which is preliminary data.</text>
</comment>
<feature type="non-terminal residue" evidence="2">
    <location>
        <position position="1"/>
    </location>
</feature>
<organism evidence="2">
    <name type="scientific">human gut metagenome</name>
    <dbReference type="NCBI Taxonomy" id="408170"/>
    <lineage>
        <taxon>unclassified sequences</taxon>
        <taxon>metagenomes</taxon>
        <taxon>organismal metagenomes</taxon>
    </lineage>
</organism>
<dbReference type="GO" id="GO:0016881">
    <property type="term" value="F:acid-amino acid ligase activity"/>
    <property type="evidence" value="ECO:0007669"/>
    <property type="project" value="InterPro"/>
</dbReference>
<dbReference type="InterPro" id="IPR013221">
    <property type="entry name" value="Mur_ligase_cen"/>
</dbReference>
<dbReference type="AlphaFoldDB" id="W1X9P8"/>
<dbReference type="EMBL" id="AZMM01017153">
    <property type="protein sequence ID" value="ETJ26993.1"/>
    <property type="molecule type" value="Genomic_DNA"/>
</dbReference>
<evidence type="ECO:0000313" key="2">
    <source>
        <dbReference type="EMBL" id="ETJ26993.1"/>
    </source>
</evidence>
<evidence type="ECO:0000259" key="1">
    <source>
        <dbReference type="Pfam" id="PF08245"/>
    </source>
</evidence>
<accession>W1X9P8</accession>
<protein>
    <submittedName>
        <fullName evidence="2">UDP-N-acetylmuramyl-tripeptide synthetase</fullName>
    </submittedName>
</protein>
<name>W1X9P8_9ZZZZ</name>